<keyword evidence="3" id="KW-1185">Reference proteome</keyword>
<dbReference type="AlphaFoldDB" id="A0A8C0ZA34"/>
<protein>
    <submittedName>
        <fullName evidence="2">Uncharacterized protein</fullName>
    </submittedName>
</protein>
<accession>A0A8C0ZA34</accession>
<reference evidence="2" key="2">
    <citation type="submission" date="2025-09" db="UniProtKB">
        <authorList>
            <consortium name="Ensembl"/>
        </authorList>
    </citation>
    <scope>IDENTIFICATION</scope>
</reference>
<evidence type="ECO:0000256" key="1">
    <source>
        <dbReference type="SAM" id="MobiDB-lite"/>
    </source>
</evidence>
<evidence type="ECO:0000313" key="3">
    <source>
        <dbReference type="Proteomes" id="UP000694410"/>
    </source>
</evidence>
<dbReference type="Ensembl" id="ENSCCET00000008638.1">
    <property type="protein sequence ID" value="ENSCCEP00000005225.1"/>
    <property type="gene ID" value="ENSCCEG00000005754.1"/>
</dbReference>
<organism evidence="2 3">
    <name type="scientific">Cyanistes caeruleus</name>
    <name type="common">Eurasian blue tit</name>
    <name type="synonym">Parus caeruleus</name>
    <dbReference type="NCBI Taxonomy" id="156563"/>
    <lineage>
        <taxon>Eukaryota</taxon>
        <taxon>Metazoa</taxon>
        <taxon>Chordata</taxon>
        <taxon>Craniata</taxon>
        <taxon>Vertebrata</taxon>
        <taxon>Euteleostomi</taxon>
        <taxon>Archelosauria</taxon>
        <taxon>Archosauria</taxon>
        <taxon>Dinosauria</taxon>
        <taxon>Saurischia</taxon>
        <taxon>Theropoda</taxon>
        <taxon>Coelurosauria</taxon>
        <taxon>Aves</taxon>
        <taxon>Neognathae</taxon>
        <taxon>Neoaves</taxon>
        <taxon>Telluraves</taxon>
        <taxon>Australaves</taxon>
        <taxon>Passeriformes</taxon>
        <taxon>Paridae</taxon>
        <taxon>Cyanistes</taxon>
    </lineage>
</organism>
<reference evidence="2" key="1">
    <citation type="submission" date="2025-08" db="UniProtKB">
        <authorList>
            <consortium name="Ensembl"/>
        </authorList>
    </citation>
    <scope>IDENTIFICATION</scope>
</reference>
<feature type="region of interest" description="Disordered" evidence="1">
    <location>
        <begin position="1"/>
        <end position="85"/>
    </location>
</feature>
<dbReference type="Proteomes" id="UP000694410">
    <property type="component" value="Unplaced"/>
</dbReference>
<sequence>MGDPKIREFGVDSPKNQGIPAREPTGSGRCLPSVQSRFPGRRRSRFPPGASCRRTCPGPAASPGNSARNAASEKPGSRPAHPPWIRIHPDPSIPVWIPSIPVWIPSIPVWIPSIPV</sequence>
<evidence type="ECO:0000313" key="2">
    <source>
        <dbReference type="Ensembl" id="ENSCCEP00000005225.1"/>
    </source>
</evidence>
<name>A0A8C0ZA34_CYACU</name>
<proteinExistence type="predicted"/>
<feature type="compositionally biased region" description="Basic and acidic residues" evidence="1">
    <location>
        <begin position="1"/>
        <end position="10"/>
    </location>
</feature>